<name>A0ABQ5KB61_9EUKA</name>
<feature type="compositionally biased region" description="Acidic residues" evidence="1">
    <location>
        <begin position="20"/>
        <end position="29"/>
    </location>
</feature>
<reference evidence="3" key="1">
    <citation type="submission" date="2022-03" db="EMBL/GenBank/DDBJ databases">
        <title>Draft genome sequence of Aduncisulcus paluster, a free-living microaerophilic Fornicata.</title>
        <authorList>
            <person name="Yuyama I."/>
            <person name="Kume K."/>
            <person name="Tamura T."/>
            <person name="Inagaki Y."/>
            <person name="Hashimoto T."/>
        </authorList>
    </citation>
    <scope>NUCLEOTIDE SEQUENCE</scope>
    <source>
        <strain evidence="3">NY0171</strain>
    </source>
</reference>
<dbReference type="EMBL" id="BQXS01008164">
    <property type="protein sequence ID" value="GKT29137.1"/>
    <property type="molecule type" value="Genomic_DNA"/>
</dbReference>
<keyword evidence="4" id="KW-1185">Reference proteome</keyword>
<dbReference type="PANTHER" id="PTHR24559:SF444">
    <property type="entry name" value="REVERSE TRANSCRIPTASE DOMAIN-CONTAINING PROTEIN"/>
    <property type="match status" value="1"/>
</dbReference>
<organism evidence="3 4">
    <name type="scientific">Aduncisulcus paluster</name>
    <dbReference type="NCBI Taxonomy" id="2918883"/>
    <lineage>
        <taxon>Eukaryota</taxon>
        <taxon>Metamonada</taxon>
        <taxon>Carpediemonas-like organisms</taxon>
        <taxon>Aduncisulcus</taxon>
    </lineage>
</organism>
<dbReference type="Gene3D" id="3.30.70.270">
    <property type="match status" value="1"/>
</dbReference>
<feature type="domain" description="Reverse transcriptase" evidence="2">
    <location>
        <begin position="102"/>
        <end position="247"/>
    </location>
</feature>
<dbReference type="PANTHER" id="PTHR24559">
    <property type="entry name" value="TRANSPOSON TY3-I GAG-POL POLYPROTEIN"/>
    <property type="match status" value="1"/>
</dbReference>
<dbReference type="Gene3D" id="3.10.10.10">
    <property type="entry name" value="HIV Type 1 Reverse Transcriptase, subunit A, domain 1"/>
    <property type="match status" value="1"/>
</dbReference>
<dbReference type="SUPFAM" id="SSF56672">
    <property type="entry name" value="DNA/RNA polymerases"/>
    <property type="match status" value="1"/>
</dbReference>
<dbReference type="Pfam" id="PF00078">
    <property type="entry name" value="RVT_1"/>
    <property type="match status" value="1"/>
</dbReference>
<evidence type="ECO:0000259" key="2">
    <source>
        <dbReference type="PROSITE" id="PS50878"/>
    </source>
</evidence>
<feature type="non-terminal residue" evidence="3">
    <location>
        <position position="247"/>
    </location>
</feature>
<evidence type="ECO:0000256" key="1">
    <source>
        <dbReference type="SAM" id="MobiDB-lite"/>
    </source>
</evidence>
<sequence length="247" mass="27984">NTSEKQGLLQFTNLLPKEDAPEEEEEEPEVVAPSFSALNDEGRRIVKDLLDTYWKEVSPEEFARVEPIEFTLKDPDKVFKAAHRHHTLKNTKIINDQIEEWLKDGKIRQSTSEFSSALTVAPKKDSAGRVCVDARTFNKHIGGNEYPLPRLDDLFASSQFKGSKYFAKLDGKSAYTQLPLKEHCKKFTAFRSPSGLYEWNVLFFGAKTATGIFQNLMNDMLAGLLGKGVIVYLDDILIYAPSQEEFI</sequence>
<evidence type="ECO:0000313" key="4">
    <source>
        <dbReference type="Proteomes" id="UP001057375"/>
    </source>
</evidence>
<comment type="caution">
    <text evidence="3">The sequence shown here is derived from an EMBL/GenBank/DDBJ whole genome shotgun (WGS) entry which is preliminary data.</text>
</comment>
<protein>
    <recommendedName>
        <fullName evidence="2">Reverse transcriptase domain-containing protein</fullName>
    </recommendedName>
</protein>
<dbReference type="Proteomes" id="UP001057375">
    <property type="component" value="Unassembled WGS sequence"/>
</dbReference>
<gene>
    <name evidence="3" type="ORF">ADUPG1_005170</name>
</gene>
<evidence type="ECO:0000313" key="3">
    <source>
        <dbReference type="EMBL" id="GKT29137.1"/>
    </source>
</evidence>
<dbReference type="CDD" id="cd01647">
    <property type="entry name" value="RT_LTR"/>
    <property type="match status" value="1"/>
</dbReference>
<feature type="non-terminal residue" evidence="3">
    <location>
        <position position="1"/>
    </location>
</feature>
<proteinExistence type="predicted"/>
<dbReference type="PROSITE" id="PS50878">
    <property type="entry name" value="RT_POL"/>
    <property type="match status" value="1"/>
</dbReference>
<dbReference type="InterPro" id="IPR000477">
    <property type="entry name" value="RT_dom"/>
</dbReference>
<dbReference type="InterPro" id="IPR043502">
    <property type="entry name" value="DNA/RNA_pol_sf"/>
</dbReference>
<dbReference type="InterPro" id="IPR053134">
    <property type="entry name" value="RNA-dir_DNA_polymerase"/>
</dbReference>
<feature type="compositionally biased region" description="Polar residues" evidence="1">
    <location>
        <begin position="1"/>
        <end position="13"/>
    </location>
</feature>
<feature type="region of interest" description="Disordered" evidence="1">
    <location>
        <begin position="1"/>
        <end position="32"/>
    </location>
</feature>
<accession>A0ABQ5KB61</accession>
<dbReference type="InterPro" id="IPR043128">
    <property type="entry name" value="Rev_trsase/Diguanyl_cyclase"/>
</dbReference>